<sequence>MKVDLGELKGNFMRLKEQLEHLSAYITPWEFQDEDPVASTTIKAYDDRAFCCLLPSRGTSY</sequence>
<name>A0A9P8D3L8_9HYPO</name>
<dbReference type="KEGG" id="fmu:J7337_013857"/>
<proteinExistence type="predicted"/>
<dbReference type="RefSeq" id="XP_044673718.1">
    <property type="nucleotide sequence ID" value="XM_044831332.1"/>
</dbReference>
<comment type="caution">
    <text evidence="1">The sequence shown here is derived from an EMBL/GenBank/DDBJ whole genome shotgun (WGS) entry which is preliminary data.</text>
</comment>
<accession>A0A9P8D3L8</accession>
<dbReference type="Proteomes" id="UP000827133">
    <property type="component" value="Unassembled WGS sequence"/>
</dbReference>
<reference evidence="1" key="1">
    <citation type="journal article" date="2021" name="Mol. Plant Microbe Interact.">
        <title>Telomere to telomere genome assembly of Fusarium musae F31, causal agent of crown rot disease of banana.</title>
        <authorList>
            <person name="Degradi L."/>
            <person name="Tava V."/>
            <person name="Kunova A."/>
            <person name="Cortesi P."/>
            <person name="Saracchi M."/>
            <person name="Pasquali M."/>
        </authorList>
    </citation>
    <scope>NUCLEOTIDE SEQUENCE</scope>
    <source>
        <strain evidence="1">F31</strain>
    </source>
</reference>
<dbReference type="GeneID" id="68321713"/>
<gene>
    <name evidence="1" type="ORF">J7337_013857</name>
</gene>
<dbReference type="AlphaFoldDB" id="A0A9P8D3L8"/>
<dbReference type="EMBL" id="JAHBCI010000012">
    <property type="protein sequence ID" value="KAG9494718.1"/>
    <property type="molecule type" value="Genomic_DNA"/>
</dbReference>
<keyword evidence="2" id="KW-1185">Reference proteome</keyword>
<evidence type="ECO:0000313" key="2">
    <source>
        <dbReference type="Proteomes" id="UP000827133"/>
    </source>
</evidence>
<protein>
    <submittedName>
        <fullName evidence="1">Uncharacterized protein</fullName>
    </submittedName>
</protein>
<organism evidence="1 2">
    <name type="scientific">Fusarium musae</name>
    <dbReference type="NCBI Taxonomy" id="1042133"/>
    <lineage>
        <taxon>Eukaryota</taxon>
        <taxon>Fungi</taxon>
        <taxon>Dikarya</taxon>
        <taxon>Ascomycota</taxon>
        <taxon>Pezizomycotina</taxon>
        <taxon>Sordariomycetes</taxon>
        <taxon>Hypocreomycetidae</taxon>
        <taxon>Hypocreales</taxon>
        <taxon>Nectriaceae</taxon>
        <taxon>Fusarium</taxon>
    </lineage>
</organism>
<evidence type="ECO:0000313" key="1">
    <source>
        <dbReference type="EMBL" id="KAG9494718.1"/>
    </source>
</evidence>